<dbReference type="PANTHER" id="PTHR43385:SF1">
    <property type="entry name" value="RIBOFLAVIN TRANSPORTER RIBJ"/>
    <property type="match status" value="1"/>
</dbReference>
<proteinExistence type="predicted"/>
<keyword evidence="5 6" id="KW-0472">Membrane</keyword>
<dbReference type="AlphaFoldDB" id="X1NHM9"/>
<dbReference type="InterPro" id="IPR036259">
    <property type="entry name" value="MFS_trans_sf"/>
</dbReference>
<dbReference type="Pfam" id="PF07690">
    <property type="entry name" value="MFS_1"/>
    <property type="match status" value="1"/>
</dbReference>
<dbReference type="EMBL" id="BARV01022989">
    <property type="protein sequence ID" value="GAI26310.1"/>
    <property type="molecule type" value="Genomic_DNA"/>
</dbReference>
<accession>X1NHM9</accession>
<dbReference type="SUPFAM" id="SSF103473">
    <property type="entry name" value="MFS general substrate transporter"/>
    <property type="match status" value="1"/>
</dbReference>
<evidence type="ECO:0000313" key="8">
    <source>
        <dbReference type="EMBL" id="GAI26310.1"/>
    </source>
</evidence>
<feature type="non-terminal residue" evidence="8">
    <location>
        <position position="1"/>
    </location>
</feature>
<feature type="transmembrane region" description="Helical" evidence="6">
    <location>
        <begin position="247"/>
        <end position="268"/>
    </location>
</feature>
<feature type="non-terminal residue" evidence="8">
    <location>
        <position position="270"/>
    </location>
</feature>
<evidence type="ECO:0000256" key="2">
    <source>
        <dbReference type="ARBA" id="ARBA00022448"/>
    </source>
</evidence>
<organism evidence="8">
    <name type="scientific">marine sediment metagenome</name>
    <dbReference type="NCBI Taxonomy" id="412755"/>
    <lineage>
        <taxon>unclassified sequences</taxon>
        <taxon>metagenomes</taxon>
        <taxon>ecological metagenomes</taxon>
    </lineage>
</organism>
<gene>
    <name evidence="8" type="ORF">S06H3_37794</name>
</gene>
<evidence type="ECO:0000256" key="5">
    <source>
        <dbReference type="ARBA" id="ARBA00023136"/>
    </source>
</evidence>
<keyword evidence="3 6" id="KW-0812">Transmembrane</keyword>
<name>X1NHM9_9ZZZZ</name>
<sequence>STALRQVSVDFPDAGLYAVSWWALGFEVIPNIRKSTICLHADEMETSVSLVAQLLRRDPARMGQVPYGESKGEEQGLNAGTEGFSLKEAVYTRQFWVVFAMFLCFGFFMFAIVVHIVPHATDLGISAASAANILATIGGLAIVGRVVLGSAADRIGNKRVFIIGFSLMSAALFWLVPSGEVWMLYLFAAVFGLAHGGVGASESPLVAGLFGLSSHGLILGVTSLGFTTGAAVGPFLTGYIFDVTGSYRVAFLVCAAIGIVGLVLTTLLTP</sequence>
<dbReference type="GO" id="GO:0016020">
    <property type="term" value="C:membrane"/>
    <property type="evidence" value="ECO:0007669"/>
    <property type="project" value="UniProtKB-SubCell"/>
</dbReference>
<evidence type="ECO:0000259" key="7">
    <source>
        <dbReference type="PROSITE" id="PS50850"/>
    </source>
</evidence>
<comment type="subcellular location">
    <subcellularLocation>
        <location evidence="1">Membrane</location>
        <topology evidence="1">Multi-pass membrane protein</topology>
    </subcellularLocation>
</comment>
<protein>
    <recommendedName>
        <fullName evidence="7">Major facilitator superfamily (MFS) profile domain-containing protein</fullName>
    </recommendedName>
</protein>
<dbReference type="GO" id="GO:0022857">
    <property type="term" value="F:transmembrane transporter activity"/>
    <property type="evidence" value="ECO:0007669"/>
    <property type="project" value="InterPro"/>
</dbReference>
<reference evidence="8" key="1">
    <citation type="journal article" date="2014" name="Front. Microbiol.">
        <title>High frequency of phylogenetically diverse reductive dehalogenase-homologous genes in deep subseafloor sedimentary metagenomes.</title>
        <authorList>
            <person name="Kawai M."/>
            <person name="Futagami T."/>
            <person name="Toyoda A."/>
            <person name="Takaki Y."/>
            <person name="Nishi S."/>
            <person name="Hori S."/>
            <person name="Arai W."/>
            <person name="Tsubouchi T."/>
            <person name="Morono Y."/>
            <person name="Uchiyama I."/>
            <person name="Ito T."/>
            <person name="Fujiyama A."/>
            <person name="Inagaki F."/>
            <person name="Takami H."/>
        </authorList>
    </citation>
    <scope>NUCLEOTIDE SEQUENCE</scope>
    <source>
        <strain evidence="8">Expedition CK06-06</strain>
    </source>
</reference>
<evidence type="ECO:0000256" key="3">
    <source>
        <dbReference type="ARBA" id="ARBA00022692"/>
    </source>
</evidence>
<dbReference type="PROSITE" id="PS50850">
    <property type="entry name" value="MFS"/>
    <property type="match status" value="1"/>
</dbReference>
<evidence type="ECO:0000256" key="1">
    <source>
        <dbReference type="ARBA" id="ARBA00004141"/>
    </source>
</evidence>
<evidence type="ECO:0000256" key="6">
    <source>
        <dbReference type="SAM" id="Phobius"/>
    </source>
</evidence>
<keyword evidence="4 6" id="KW-1133">Transmembrane helix</keyword>
<dbReference type="InterPro" id="IPR011701">
    <property type="entry name" value="MFS"/>
</dbReference>
<dbReference type="InterPro" id="IPR020846">
    <property type="entry name" value="MFS_dom"/>
</dbReference>
<feature type="domain" description="Major facilitator superfamily (MFS) profile" evidence="7">
    <location>
        <begin position="94"/>
        <end position="270"/>
    </location>
</feature>
<comment type="caution">
    <text evidence="8">The sequence shown here is derived from an EMBL/GenBank/DDBJ whole genome shotgun (WGS) entry which is preliminary data.</text>
</comment>
<feature type="transmembrane region" description="Helical" evidence="6">
    <location>
        <begin position="217"/>
        <end position="241"/>
    </location>
</feature>
<evidence type="ECO:0000256" key="4">
    <source>
        <dbReference type="ARBA" id="ARBA00022989"/>
    </source>
</evidence>
<dbReference type="Gene3D" id="1.20.1250.20">
    <property type="entry name" value="MFS general substrate transporter like domains"/>
    <property type="match status" value="1"/>
</dbReference>
<dbReference type="PANTHER" id="PTHR43385">
    <property type="entry name" value="RIBOFLAVIN TRANSPORTER RIBJ"/>
    <property type="match status" value="1"/>
</dbReference>
<feature type="transmembrane region" description="Helical" evidence="6">
    <location>
        <begin position="123"/>
        <end position="148"/>
    </location>
</feature>
<dbReference type="InterPro" id="IPR052983">
    <property type="entry name" value="MFS_Riboflavin_Transporter"/>
</dbReference>
<feature type="transmembrane region" description="Helical" evidence="6">
    <location>
        <begin position="160"/>
        <end position="176"/>
    </location>
</feature>
<keyword evidence="2" id="KW-0813">Transport</keyword>
<feature type="transmembrane region" description="Helical" evidence="6">
    <location>
        <begin position="95"/>
        <end position="117"/>
    </location>
</feature>